<organism evidence="1 2">
    <name type="scientific">Burkholderia lata (strain ATCC 17760 / DSM 23089 / LMG 22485 / NCIMB 9086 / R18194 / 383)</name>
    <dbReference type="NCBI Taxonomy" id="482957"/>
    <lineage>
        <taxon>Bacteria</taxon>
        <taxon>Pseudomonadati</taxon>
        <taxon>Pseudomonadota</taxon>
        <taxon>Betaproteobacteria</taxon>
        <taxon>Burkholderiales</taxon>
        <taxon>Burkholderiaceae</taxon>
        <taxon>Burkholderia</taxon>
        <taxon>Burkholderia cepacia complex</taxon>
    </lineage>
</organism>
<protein>
    <submittedName>
        <fullName evidence="1">Uncharacterized protein</fullName>
    </submittedName>
</protein>
<name>A0A6P2LD26_BURL3</name>
<dbReference type="Proteomes" id="UP000494218">
    <property type="component" value="Unassembled WGS sequence"/>
</dbReference>
<reference evidence="1 2" key="1">
    <citation type="submission" date="2019-09" db="EMBL/GenBank/DDBJ databases">
        <authorList>
            <person name="Depoorter E."/>
        </authorList>
    </citation>
    <scope>NUCLEOTIDE SEQUENCE [LARGE SCALE GENOMIC DNA]</scope>
    <source>
        <strain evidence="1">LMG 23254</strain>
    </source>
</reference>
<gene>
    <name evidence="1" type="ORF">BLA23254_03021</name>
</gene>
<proteinExistence type="predicted"/>
<sequence length="270" mass="28907">MASRVSSAPPRIFLLHVCSLIDWAGGAITPKARDMSGVVCWGIVPRAAPTTVKQDGDISCPDWVVRASLFAPLEFRTVIVPIESQTAGSNAMEGTNTMTKQSHEYNNPNTTRHEIRERINRAPLRIALRLWGYDASQAQTWIESLPTLDGSLAWALAVASDNRDADVVVHMVKPSCLVGSTFCWNCIGANRAIQRRLSVSGTALVLFAGHACQMPSARTGQWVVAGGLPPCAALSQLSHLIAAAAAPTSSGAKAVRSHLLEMMVRELDGA</sequence>
<dbReference type="RefSeq" id="WP_175031986.1">
    <property type="nucleotide sequence ID" value="NZ_CABVPW010000013.1"/>
</dbReference>
<dbReference type="EMBL" id="CABVPW010000013">
    <property type="protein sequence ID" value="VWB65029.1"/>
    <property type="molecule type" value="Genomic_DNA"/>
</dbReference>
<accession>A0A6P2LD26</accession>
<evidence type="ECO:0000313" key="1">
    <source>
        <dbReference type="EMBL" id="VWB65029.1"/>
    </source>
</evidence>
<dbReference type="AlphaFoldDB" id="A0A6P2LD26"/>
<evidence type="ECO:0000313" key="2">
    <source>
        <dbReference type="Proteomes" id="UP000494218"/>
    </source>
</evidence>